<dbReference type="EMBL" id="BLLF01004942">
    <property type="protein sequence ID" value="GFH30491.1"/>
    <property type="molecule type" value="Genomic_DNA"/>
</dbReference>
<feature type="non-terminal residue" evidence="1">
    <location>
        <position position="110"/>
    </location>
</feature>
<reference evidence="1 2" key="1">
    <citation type="submission" date="2020-02" db="EMBL/GenBank/DDBJ databases">
        <title>Draft genome sequence of Haematococcus lacustris strain NIES-144.</title>
        <authorList>
            <person name="Morimoto D."/>
            <person name="Nakagawa S."/>
            <person name="Yoshida T."/>
            <person name="Sawayama S."/>
        </authorList>
    </citation>
    <scope>NUCLEOTIDE SEQUENCE [LARGE SCALE GENOMIC DNA]</scope>
    <source>
        <strain evidence="1 2">NIES-144</strain>
    </source>
</reference>
<sequence length="110" mass="11957">MPAEDFKAAYQVALYQDELEGRQRQLKAAATQAMAAVGTKGMGGAAKAAAAEAELNSTRKQQVKDQARRAAAVKATSLVDREVAEQERERFLKEEAAKTVAQRQQHATLK</sequence>
<gene>
    <name evidence="1" type="ORF">HaLaN_29359</name>
</gene>
<evidence type="ECO:0000313" key="1">
    <source>
        <dbReference type="EMBL" id="GFH30491.1"/>
    </source>
</evidence>
<protein>
    <submittedName>
        <fullName evidence="1">Uncharacterized protein</fullName>
    </submittedName>
</protein>
<proteinExistence type="predicted"/>
<dbReference type="Proteomes" id="UP000485058">
    <property type="component" value="Unassembled WGS sequence"/>
</dbReference>
<keyword evidence="2" id="KW-1185">Reference proteome</keyword>
<accession>A0A6A0ADZ5</accession>
<evidence type="ECO:0000313" key="2">
    <source>
        <dbReference type="Proteomes" id="UP000485058"/>
    </source>
</evidence>
<organism evidence="1 2">
    <name type="scientific">Haematococcus lacustris</name>
    <name type="common">Green alga</name>
    <name type="synonym">Haematococcus pluvialis</name>
    <dbReference type="NCBI Taxonomy" id="44745"/>
    <lineage>
        <taxon>Eukaryota</taxon>
        <taxon>Viridiplantae</taxon>
        <taxon>Chlorophyta</taxon>
        <taxon>core chlorophytes</taxon>
        <taxon>Chlorophyceae</taxon>
        <taxon>CS clade</taxon>
        <taxon>Chlamydomonadales</taxon>
        <taxon>Haematococcaceae</taxon>
        <taxon>Haematococcus</taxon>
    </lineage>
</organism>
<comment type="caution">
    <text evidence="1">The sequence shown here is derived from an EMBL/GenBank/DDBJ whole genome shotgun (WGS) entry which is preliminary data.</text>
</comment>
<feature type="non-terminal residue" evidence="1">
    <location>
        <position position="1"/>
    </location>
</feature>
<name>A0A6A0ADZ5_HAELA</name>
<dbReference type="AlphaFoldDB" id="A0A6A0ADZ5"/>